<feature type="transmembrane region" description="Helical" evidence="8">
    <location>
        <begin position="388"/>
        <end position="405"/>
    </location>
</feature>
<dbReference type="Pfam" id="PF00324">
    <property type="entry name" value="AA_permease"/>
    <property type="match status" value="1"/>
</dbReference>
<dbReference type="STRING" id="104259.A0A0F7TWN9"/>
<feature type="transmembrane region" description="Helical" evidence="8">
    <location>
        <begin position="417"/>
        <end position="441"/>
    </location>
</feature>
<feature type="transmembrane region" description="Helical" evidence="8">
    <location>
        <begin position="283"/>
        <end position="304"/>
    </location>
</feature>
<feature type="transmembrane region" description="Helical" evidence="8">
    <location>
        <begin position="80"/>
        <end position="105"/>
    </location>
</feature>
<keyword evidence="6 8" id="KW-0472">Membrane</keyword>
<feature type="transmembrane region" description="Helical" evidence="8">
    <location>
        <begin position="453"/>
        <end position="478"/>
    </location>
</feature>
<dbReference type="Proteomes" id="UP000042958">
    <property type="component" value="Unassembled WGS sequence"/>
</dbReference>
<evidence type="ECO:0000256" key="6">
    <source>
        <dbReference type="ARBA" id="ARBA00023136"/>
    </source>
</evidence>
<feature type="transmembrane region" description="Helical" evidence="8">
    <location>
        <begin position="51"/>
        <end position="73"/>
    </location>
</feature>
<dbReference type="InterPro" id="IPR050524">
    <property type="entry name" value="APC_YAT"/>
</dbReference>
<gene>
    <name evidence="10" type="ORF">PMG11_09623</name>
</gene>
<evidence type="ECO:0000256" key="8">
    <source>
        <dbReference type="SAM" id="Phobius"/>
    </source>
</evidence>
<keyword evidence="2" id="KW-0813">Transport</keyword>
<proteinExistence type="predicted"/>
<evidence type="ECO:0000256" key="7">
    <source>
        <dbReference type="SAM" id="MobiDB-lite"/>
    </source>
</evidence>
<evidence type="ECO:0000256" key="2">
    <source>
        <dbReference type="ARBA" id="ARBA00022448"/>
    </source>
</evidence>
<dbReference type="FunFam" id="1.20.1740.10:FF:000006">
    <property type="entry name" value="General amino acid permease"/>
    <property type="match status" value="1"/>
</dbReference>
<comment type="subcellular location">
    <subcellularLocation>
        <location evidence="1">Membrane</location>
        <topology evidence="1">Multi-pass membrane protein</topology>
    </subcellularLocation>
</comment>
<dbReference type="PANTHER" id="PTHR43341:SF9">
    <property type="entry name" value="DICARBOXYLIC AMINO ACID PERMEASE"/>
    <property type="match status" value="1"/>
</dbReference>
<dbReference type="InterPro" id="IPR004841">
    <property type="entry name" value="AA-permease/SLC12A_dom"/>
</dbReference>
<dbReference type="AlphaFoldDB" id="A0A0F7TWN9"/>
<keyword evidence="3 8" id="KW-0812">Transmembrane</keyword>
<organism evidence="10 11">
    <name type="scientific">Penicillium brasilianum</name>
    <dbReference type="NCBI Taxonomy" id="104259"/>
    <lineage>
        <taxon>Eukaryota</taxon>
        <taxon>Fungi</taxon>
        <taxon>Dikarya</taxon>
        <taxon>Ascomycota</taxon>
        <taxon>Pezizomycotina</taxon>
        <taxon>Eurotiomycetes</taxon>
        <taxon>Eurotiomycetidae</taxon>
        <taxon>Eurotiales</taxon>
        <taxon>Aspergillaceae</taxon>
        <taxon>Penicillium</taxon>
    </lineage>
</organism>
<dbReference type="PANTHER" id="PTHR43341">
    <property type="entry name" value="AMINO ACID PERMEASE"/>
    <property type="match status" value="1"/>
</dbReference>
<dbReference type="GO" id="GO:0016020">
    <property type="term" value="C:membrane"/>
    <property type="evidence" value="ECO:0007669"/>
    <property type="project" value="UniProtKB-SubCell"/>
</dbReference>
<dbReference type="PROSITE" id="PS00218">
    <property type="entry name" value="AMINO_ACID_PERMEASE_1"/>
    <property type="match status" value="1"/>
</dbReference>
<keyword evidence="4" id="KW-0029">Amino-acid transport</keyword>
<keyword evidence="5 8" id="KW-1133">Transmembrane helix</keyword>
<dbReference type="InterPro" id="IPR004840">
    <property type="entry name" value="Amino_acid_permease_CS"/>
</dbReference>
<evidence type="ECO:0000256" key="1">
    <source>
        <dbReference type="ARBA" id="ARBA00004141"/>
    </source>
</evidence>
<evidence type="ECO:0000256" key="3">
    <source>
        <dbReference type="ARBA" id="ARBA00022692"/>
    </source>
</evidence>
<dbReference type="EMBL" id="CDHK01000010">
    <property type="protein sequence ID" value="CEJ61079.1"/>
    <property type="molecule type" value="Genomic_DNA"/>
</dbReference>
<keyword evidence="11" id="KW-1185">Reference proteome</keyword>
<evidence type="ECO:0000259" key="9">
    <source>
        <dbReference type="Pfam" id="PF00324"/>
    </source>
</evidence>
<feature type="region of interest" description="Disordered" evidence="7">
    <location>
        <begin position="1"/>
        <end position="23"/>
    </location>
</feature>
<dbReference type="Gene3D" id="1.20.1740.10">
    <property type="entry name" value="Amino acid/polyamine transporter I"/>
    <property type="match status" value="1"/>
</dbReference>
<dbReference type="PIRSF" id="PIRSF006060">
    <property type="entry name" value="AA_transporter"/>
    <property type="match status" value="1"/>
</dbReference>
<protein>
    <submittedName>
        <fullName evidence="10">Putative Dicarboxylic amino acid permease</fullName>
    </submittedName>
</protein>
<dbReference type="OrthoDB" id="3900342at2759"/>
<name>A0A0F7TWN9_PENBI</name>
<feature type="transmembrane region" description="Helical" evidence="8">
    <location>
        <begin position="343"/>
        <end position="368"/>
    </location>
</feature>
<feature type="transmembrane region" description="Helical" evidence="8">
    <location>
        <begin position="192"/>
        <end position="212"/>
    </location>
</feature>
<reference evidence="11" key="1">
    <citation type="journal article" date="2015" name="Genome Announc.">
        <title>Draft genome sequence of the fungus Penicillium brasilianum MG11.</title>
        <authorList>
            <person name="Horn F."/>
            <person name="Linde J."/>
            <person name="Mattern D.J."/>
            <person name="Walther G."/>
            <person name="Guthke R."/>
            <person name="Brakhage A.A."/>
            <person name="Valiante V."/>
        </authorList>
    </citation>
    <scope>NUCLEOTIDE SEQUENCE [LARGE SCALE GENOMIC DNA]</scope>
    <source>
        <strain evidence="11">MG11</strain>
    </source>
</reference>
<sequence length="571" mass="63432">MASHEVKSEGYTSESQVKREYSGDDVGRVEEGGLSDPNHVDLHRALKARHITMIAIGGAIGTGLIIGTGDALAKAGPGSLLIAYAFVGFIVYLVMCALGEMAAWLPLPSGFTGYAVRFCDPALGFTLGWTYWFKYIILSPNQLTAGALVISYWLPQDKVNAGVWITVLLIAIVCINYFGVRFFGEFEFWLSSFKVIVILGIILLSFILMLGGGPDHDRKGFRYWKSPGAFNHYIMEGDAGRFLAFWSTMVSATFAFLGTELVGVTVGEAQNPRRAIPRAIKLTFWRILIFYVLSVLLVGTLVPYNDEKLPYNNSKFAKSASSAAASPFVVAIENSGIPVLSHIINACILLFVFSAANSDLYIATRTIYGLAREGKAPKIFARTDRRGVPIYALAICSSIALIAYMNVSNDSKTVFKYFVNLVTIFGLLTWVSILVTHIYFVRARRAQNVPDSDLAYVAPFGIIGSYVALGFCILIVFTKNYDVFTHSKKWGNFDYKNFITAYLGIPLYLILIFGYKIVTKCKGVKPEEADLWTGKDQIDREEAAYIAQHEAEMEKHAGSHWFYRKFVSWLF</sequence>
<evidence type="ECO:0000256" key="4">
    <source>
        <dbReference type="ARBA" id="ARBA00022970"/>
    </source>
</evidence>
<feature type="domain" description="Amino acid permease/ SLC12A" evidence="9">
    <location>
        <begin position="50"/>
        <end position="522"/>
    </location>
</feature>
<evidence type="ECO:0000256" key="5">
    <source>
        <dbReference type="ARBA" id="ARBA00022989"/>
    </source>
</evidence>
<feature type="transmembrane region" description="Helical" evidence="8">
    <location>
        <begin position="161"/>
        <end position="180"/>
    </location>
</feature>
<dbReference type="GO" id="GO:0015171">
    <property type="term" value="F:amino acid transmembrane transporter activity"/>
    <property type="evidence" value="ECO:0007669"/>
    <property type="project" value="TreeGrafter"/>
</dbReference>
<accession>A0A0F7TWN9</accession>
<evidence type="ECO:0000313" key="11">
    <source>
        <dbReference type="Proteomes" id="UP000042958"/>
    </source>
</evidence>
<evidence type="ECO:0000313" key="10">
    <source>
        <dbReference type="EMBL" id="CEJ61079.1"/>
    </source>
</evidence>
<feature type="transmembrane region" description="Helical" evidence="8">
    <location>
        <begin position="498"/>
        <end position="518"/>
    </location>
</feature>